<dbReference type="CDD" id="cd00038">
    <property type="entry name" value="CAP_ED"/>
    <property type="match status" value="1"/>
</dbReference>
<dbReference type="SUPFAM" id="SSF51206">
    <property type="entry name" value="cAMP-binding domain-like"/>
    <property type="match status" value="1"/>
</dbReference>
<dbReference type="AlphaFoldDB" id="A0A3F2RZK1"/>
<evidence type="ECO:0000256" key="1">
    <source>
        <dbReference type="ARBA" id="ARBA00023286"/>
    </source>
</evidence>
<name>A0A3F2RZK1_9STRA</name>
<gene>
    <name evidence="5" type="ORF">BBP00_00001640</name>
</gene>
<evidence type="ECO:0000256" key="2">
    <source>
        <dbReference type="SAM" id="MobiDB-lite"/>
    </source>
</evidence>
<feature type="compositionally biased region" description="Low complexity" evidence="2">
    <location>
        <begin position="472"/>
        <end position="481"/>
    </location>
</feature>
<dbReference type="OrthoDB" id="129701at2759"/>
<dbReference type="PROSITE" id="PS50042">
    <property type="entry name" value="CNMP_BINDING_3"/>
    <property type="match status" value="1"/>
</dbReference>
<dbReference type="Pfam" id="PF00027">
    <property type="entry name" value="cNMP_binding"/>
    <property type="match status" value="1"/>
</dbReference>
<dbReference type="InterPro" id="IPR014710">
    <property type="entry name" value="RmlC-like_jellyroll"/>
</dbReference>
<keyword evidence="1" id="KW-0407">Ion channel</keyword>
<keyword evidence="3" id="KW-0812">Transmembrane</keyword>
<dbReference type="InterPro" id="IPR050866">
    <property type="entry name" value="CNG_cation_channel"/>
</dbReference>
<dbReference type="GO" id="GO:0005221">
    <property type="term" value="F:intracellularly cyclic nucleotide-activated monoatomic cation channel activity"/>
    <property type="evidence" value="ECO:0007669"/>
    <property type="project" value="InterPro"/>
</dbReference>
<feature type="compositionally biased region" description="Polar residues" evidence="2">
    <location>
        <begin position="501"/>
        <end position="511"/>
    </location>
</feature>
<dbReference type="PANTHER" id="PTHR45638">
    <property type="entry name" value="CYCLIC NUCLEOTIDE-GATED CATION CHANNEL SUBUNIT A"/>
    <property type="match status" value="1"/>
</dbReference>
<proteinExistence type="predicted"/>
<dbReference type="GO" id="GO:0044877">
    <property type="term" value="F:protein-containing complex binding"/>
    <property type="evidence" value="ECO:0007669"/>
    <property type="project" value="TreeGrafter"/>
</dbReference>
<dbReference type="Proteomes" id="UP000277300">
    <property type="component" value="Unassembled WGS sequence"/>
</dbReference>
<organism evidence="5 6">
    <name type="scientific">Phytophthora kernoviae</name>
    <dbReference type="NCBI Taxonomy" id="325452"/>
    <lineage>
        <taxon>Eukaryota</taxon>
        <taxon>Sar</taxon>
        <taxon>Stramenopiles</taxon>
        <taxon>Oomycota</taxon>
        <taxon>Peronosporomycetes</taxon>
        <taxon>Peronosporales</taxon>
        <taxon>Peronosporaceae</taxon>
        <taxon>Phytophthora</taxon>
    </lineage>
</organism>
<dbReference type="PANTHER" id="PTHR45638:SF11">
    <property type="entry name" value="CYCLIC NUCLEOTIDE-GATED CATION CHANNEL SUBUNIT A"/>
    <property type="match status" value="1"/>
</dbReference>
<evidence type="ECO:0000313" key="5">
    <source>
        <dbReference type="EMBL" id="RLN67384.1"/>
    </source>
</evidence>
<keyword evidence="1" id="KW-0813">Transport</keyword>
<evidence type="ECO:0000259" key="4">
    <source>
        <dbReference type="PROSITE" id="PS50042"/>
    </source>
</evidence>
<comment type="caution">
    <text evidence="5">The sequence shown here is derived from an EMBL/GenBank/DDBJ whole genome shotgun (WGS) entry which is preliminary data.</text>
</comment>
<feature type="domain" description="Cyclic nucleotide-binding" evidence="4">
    <location>
        <begin position="163"/>
        <end position="271"/>
    </location>
</feature>
<dbReference type="InterPro" id="IPR018490">
    <property type="entry name" value="cNMP-bd_dom_sf"/>
</dbReference>
<feature type="transmembrane region" description="Helical" evidence="3">
    <location>
        <begin position="54"/>
        <end position="75"/>
    </location>
</feature>
<keyword evidence="1" id="KW-1071">Ligand-gated ion channel</keyword>
<dbReference type="Gene3D" id="1.10.287.630">
    <property type="entry name" value="Helix hairpin bin"/>
    <property type="match status" value="1"/>
</dbReference>
<feature type="region of interest" description="Disordered" evidence="2">
    <location>
        <begin position="467"/>
        <end position="511"/>
    </location>
</feature>
<evidence type="ECO:0000256" key="3">
    <source>
        <dbReference type="SAM" id="Phobius"/>
    </source>
</evidence>
<keyword evidence="3" id="KW-0472">Membrane</keyword>
<feature type="region of interest" description="Disordered" evidence="2">
    <location>
        <begin position="430"/>
        <end position="453"/>
    </location>
</feature>
<dbReference type="EMBL" id="MBDO02000024">
    <property type="protein sequence ID" value="RLN67384.1"/>
    <property type="molecule type" value="Genomic_DNA"/>
</dbReference>
<keyword evidence="1" id="KW-0406">Ion transport</keyword>
<keyword evidence="3" id="KW-1133">Transmembrane helix</keyword>
<evidence type="ECO:0000313" key="6">
    <source>
        <dbReference type="Proteomes" id="UP000277300"/>
    </source>
</evidence>
<dbReference type="InterPro" id="IPR000595">
    <property type="entry name" value="cNMP-bd_dom"/>
</dbReference>
<accession>A0A3F2RZK1</accession>
<dbReference type="Gene3D" id="2.60.120.10">
    <property type="entry name" value="Jelly Rolls"/>
    <property type="match status" value="1"/>
</dbReference>
<feature type="compositionally biased region" description="Basic and acidic residues" evidence="2">
    <location>
        <begin position="443"/>
        <end position="453"/>
    </location>
</feature>
<sequence>MEHMEWLPVAIRELEILCEVIYLADIWVNWRIQRSSESVDLYEQDHRELYKNSIFHFAFAIIVCFIGLLTMAFMIGEFANLFISYIGNEVNYQKNHIAVEMYLGRWKISGELKARTQAFLSSLWSSHRGVDYQSFLEGVPACIRTDSILFIAQTPLRSFVNDVFVPLPRAEELDVANKLIQDIAQHLKFEGYPRGENVLVEGSITRSMYFVVRGHLFSTSTSQSNRDCSFAKGTYFGDKGLLGCSVSICTIRTLRACDLLSLSPDALLCVLQGHRVTNLAYEIAAHAVQIVKARDCAASNMAVGETEWGEAILGAIRQKHKEIDDTSPNPDKPLADELDHDNAVRAHNKAVKMISSFVALERSIDAFGIFRPMLQLIVPNGQLHNFSGVKGELLPLINTKRGVEFTSIEQEALAIIRRLFQKKDNAIVPEPTVSDKSSGVDVSKTEKSFSGTDDEKLVQEMTKLIPPPMIDSISGRKSSSSQQLPPKFLPKLRLCPVPVPNGSNMSGTEQK</sequence>
<protein>
    <recommendedName>
        <fullName evidence="4">Cyclic nucleotide-binding domain-containing protein</fullName>
    </recommendedName>
</protein>
<reference evidence="5 6" key="1">
    <citation type="submission" date="2018-07" db="EMBL/GenBank/DDBJ databases">
        <title>Genome sequencing of oomycete isolates from Chile give support for New Zealand origin for Phytophthora kernoviae and make available the first Nothophytophthora sp. genome.</title>
        <authorList>
            <person name="Studholme D.J."/>
            <person name="Sanfuentes E."/>
            <person name="Panda P."/>
            <person name="Hill R."/>
            <person name="Sambles C."/>
            <person name="Grant M."/>
            <person name="Williams N.M."/>
            <person name="Mcdougal R.L."/>
        </authorList>
    </citation>
    <scope>NUCLEOTIDE SEQUENCE [LARGE SCALE GENOMIC DNA]</scope>
    <source>
        <strain evidence="5">Chile6</strain>
    </source>
</reference>